<reference evidence="3" key="1">
    <citation type="submission" date="2020-06" db="EMBL/GenBank/DDBJ databases">
        <title>Draft genome of Bugula neritina, a colonial animal packing powerful symbionts and potential medicines.</title>
        <authorList>
            <person name="Rayko M."/>
        </authorList>
    </citation>
    <scope>NUCLEOTIDE SEQUENCE [LARGE SCALE GENOMIC DNA]</scope>
    <source>
        <strain evidence="3">Kwan_BN1</strain>
    </source>
</reference>
<evidence type="ECO:0000256" key="1">
    <source>
        <dbReference type="PROSITE-ProRule" id="PRU00024"/>
    </source>
</evidence>
<evidence type="ECO:0000313" key="4">
    <source>
        <dbReference type="Proteomes" id="UP000593567"/>
    </source>
</evidence>
<dbReference type="InterPro" id="IPR000315">
    <property type="entry name" value="Znf_B-box"/>
</dbReference>
<dbReference type="GO" id="GO:0008270">
    <property type="term" value="F:zinc ion binding"/>
    <property type="evidence" value="ECO:0007669"/>
    <property type="project" value="UniProtKB-KW"/>
</dbReference>
<dbReference type="Proteomes" id="UP000593567">
    <property type="component" value="Unassembled WGS sequence"/>
</dbReference>
<proteinExistence type="predicted"/>
<keyword evidence="1" id="KW-0862">Zinc</keyword>
<organism evidence="3 4">
    <name type="scientific">Bugula neritina</name>
    <name type="common">Brown bryozoan</name>
    <name type="synonym">Sertularia neritina</name>
    <dbReference type="NCBI Taxonomy" id="10212"/>
    <lineage>
        <taxon>Eukaryota</taxon>
        <taxon>Metazoa</taxon>
        <taxon>Spiralia</taxon>
        <taxon>Lophotrochozoa</taxon>
        <taxon>Bryozoa</taxon>
        <taxon>Gymnolaemata</taxon>
        <taxon>Cheilostomatida</taxon>
        <taxon>Flustrina</taxon>
        <taxon>Buguloidea</taxon>
        <taxon>Bugulidae</taxon>
        <taxon>Bugula</taxon>
    </lineage>
</organism>
<keyword evidence="1" id="KW-0479">Metal-binding</keyword>
<sequence length="261" mass="29054">MDSIVQVLLLLSSCKQLILLAIRYGLYEYLDVAKIPLSSPRSVNGAAAASPLADPRDPQTEIQQLANALQLDSKTEVCQSENCEKEIDGFCTKCNQLICYRCSKKTKCSMDGEHEFADIDQYKAAKQAMYDMWYTGKKNHTIAMDQEMRALALFVQKEAARLANDSLSGIVSSLSKTIATLTNKQNEIRTLSHKLSEVRSVVTYYTDNIGKLSSPGFVKLVNTLVMPESGKVKKYNVGRVDSLVAKSCEYMGTNQRQEHDS</sequence>
<accession>A0A7J7KR80</accession>
<gene>
    <name evidence="3" type="ORF">EB796_001062</name>
</gene>
<keyword evidence="4" id="KW-1185">Reference proteome</keyword>
<dbReference type="EMBL" id="VXIV02000119">
    <property type="protein sequence ID" value="KAF6040649.1"/>
    <property type="molecule type" value="Genomic_DNA"/>
</dbReference>
<keyword evidence="1" id="KW-0863">Zinc-finger</keyword>
<name>A0A7J7KR80_BUGNE</name>
<comment type="caution">
    <text evidence="3">The sequence shown here is derived from an EMBL/GenBank/DDBJ whole genome shotgun (WGS) entry which is preliminary data.</text>
</comment>
<evidence type="ECO:0000313" key="3">
    <source>
        <dbReference type="EMBL" id="KAF6040649.1"/>
    </source>
</evidence>
<feature type="domain" description="B box-type" evidence="2">
    <location>
        <begin position="73"/>
        <end position="119"/>
    </location>
</feature>
<protein>
    <recommendedName>
        <fullName evidence="2">B box-type domain-containing protein</fullName>
    </recommendedName>
</protein>
<dbReference type="AlphaFoldDB" id="A0A7J7KR80"/>
<dbReference type="PROSITE" id="PS50119">
    <property type="entry name" value="ZF_BBOX"/>
    <property type="match status" value="1"/>
</dbReference>
<evidence type="ECO:0000259" key="2">
    <source>
        <dbReference type="PROSITE" id="PS50119"/>
    </source>
</evidence>